<proteinExistence type="predicted"/>
<organism evidence="1 2">
    <name type="scientific">Brachybacterium alimentarium</name>
    <dbReference type="NCBI Taxonomy" id="47845"/>
    <lineage>
        <taxon>Bacteria</taxon>
        <taxon>Bacillati</taxon>
        <taxon>Actinomycetota</taxon>
        <taxon>Actinomycetes</taxon>
        <taxon>Micrococcales</taxon>
        <taxon>Dermabacteraceae</taxon>
        <taxon>Brachybacterium</taxon>
    </lineage>
</organism>
<dbReference type="AlphaFoldDB" id="A0A2A3YP37"/>
<comment type="caution">
    <text evidence="1">The sequence shown here is derived from an EMBL/GenBank/DDBJ whole genome shotgun (WGS) entry which is preliminary data.</text>
</comment>
<reference evidence="1 2" key="1">
    <citation type="journal article" date="2017" name="Elife">
        <title>Extensive horizontal gene transfer in cheese-associated bacteria.</title>
        <authorList>
            <person name="Bonham K.S."/>
            <person name="Wolfe B.E."/>
            <person name="Dutton R.J."/>
        </authorList>
    </citation>
    <scope>NUCLEOTIDE SEQUENCE [LARGE SCALE GENOMIC DNA]</scope>
    <source>
        <strain evidence="1 2">341_9</strain>
    </source>
</reference>
<keyword evidence="2" id="KW-1185">Reference proteome</keyword>
<dbReference type="Proteomes" id="UP000218598">
    <property type="component" value="Unassembled WGS sequence"/>
</dbReference>
<sequence length="200" mass="21306">MLRVDAPTPTDCSALTIKDTSVQTSGQRTRRRPLRATSQVAAFGATLALAACSADVRLEAHDAAEKYEPITEEVAKAITQEGTALTSDTGALGITGSDDECWVSAGSYASGRPPSTGDPEPPDAGPIVDAAQEVLSAQGFAELELDDDYPMPMQIFTAHDDTGGRIHLTIESRPSRPAVTLRWSAQVDTRDQPCDERLLH</sequence>
<evidence type="ECO:0000313" key="1">
    <source>
        <dbReference type="EMBL" id="PCC41038.1"/>
    </source>
</evidence>
<protein>
    <submittedName>
        <fullName evidence="1">Uncharacterized protein</fullName>
    </submittedName>
</protein>
<accession>A0A2A3YP37</accession>
<gene>
    <name evidence="1" type="ORF">CIK66_00245</name>
</gene>
<evidence type="ECO:0000313" key="2">
    <source>
        <dbReference type="Proteomes" id="UP000218598"/>
    </source>
</evidence>
<dbReference type="EMBL" id="NRGR01000001">
    <property type="protein sequence ID" value="PCC41038.1"/>
    <property type="molecule type" value="Genomic_DNA"/>
</dbReference>
<name>A0A2A3YP37_9MICO</name>